<gene>
    <name evidence="2" type="ORF">ACFQ03_09025</name>
</gene>
<evidence type="ECO:0000313" key="3">
    <source>
        <dbReference type="Proteomes" id="UP001597120"/>
    </source>
</evidence>
<feature type="transmembrane region" description="Helical" evidence="1">
    <location>
        <begin position="47"/>
        <end position="69"/>
    </location>
</feature>
<keyword evidence="1" id="KW-1133">Transmembrane helix</keyword>
<feature type="transmembrane region" description="Helical" evidence="1">
    <location>
        <begin position="21"/>
        <end position="41"/>
    </location>
</feature>
<accession>A0ABW3D7K1</accession>
<keyword evidence="3" id="KW-1185">Reference proteome</keyword>
<comment type="caution">
    <text evidence="2">The sequence shown here is derived from an EMBL/GenBank/DDBJ whole genome shotgun (WGS) entry which is preliminary data.</text>
</comment>
<keyword evidence="1" id="KW-0472">Membrane</keyword>
<proteinExistence type="predicted"/>
<evidence type="ECO:0000256" key="1">
    <source>
        <dbReference type="SAM" id="Phobius"/>
    </source>
</evidence>
<organism evidence="2 3">
    <name type="scientific">Paenibacillus residui</name>
    <dbReference type="NCBI Taxonomy" id="629724"/>
    <lineage>
        <taxon>Bacteria</taxon>
        <taxon>Bacillati</taxon>
        <taxon>Bacillota</taxon>
        <taxon>Bacilli</taxon>
        <taxon>Bacillales</taxon>
        <taxon>Paenibacillaceae</taxon>
        <taxon>Paenibacillus</taxon>
    </lineage>
</organism>
<reference evidence="3" key="1">
    <citation type="journal article" date="2019" name="Int. J. Syst. Evol. Microbiol.">
        <title>The Global Catalogue of Microorganisms (GCM) 10K type strain sequencing project: providing services to taxonomists for standard genome sequencing and annotation.</title>
        <authorList>
            <consortium name="The Broad Institute Genomics Platform"/>
            <consortium name="The Broad Institute Genome Sequencing Center for Infectious Disease"/>
            <person name="Wu L."/>
            <person name="Ma J."/>
        </authorList>
    </citation>
    <scope>NUCLEOTIDE SEQUENCE [LARGE SCALE GENOMIC DNA]</scope>
    <source>
        <strain evidence="3">CCUG 57263</strain>
    </source>
</reference>
<sequence>MTQPTITVHGRGSAVRGMASGVFFMAFFGTLWACTGIMGLQGWGAPLLLVASVAVCIALFISGGSLLSASRKIKDHVSITPF</sequence>
<name>A0ABW3D7K1_9BACL</name>
<keyword evidence="1" id="KW-0812">Transmembrane</keyword>
<dbReference type="RefSeq" id="WP_186328517.1">
    <property type="nucleotide sequence ID" value="NZ_JBHTIU010000028.1"/>
</dbReference>
<evidence type="ECO:0000313" key="2">
    <source>
        <dbReference type="EMBL" id="MFD0869293.1"/>
    </source>
</evidence>
<dbReference type="Proteomes" id="UP001597120">
    <property type="component" value="Unassembled WGS sequence"/>
</dbReference>
<protein>
    <submittedName>
        <fullName evidence="2">Uncharacterized protein</fullName>
    </submittedName>
</protein>
<dbReference type="EMBL" id="JBHTIU010000028">
    <property type="protein sequence ID" value="MFD0869293.1"/>
    <property type="molecule type" value="Genomic_DNA"/>
</dbReference>